<keyword evidence="2" id="KW-0067">ATP-binding</keyword>
<dbReference type="GO" id="GO:0009432">
    <property type="term" value="P:SOS response"/>
    <property type="evidence" value="ECO:0007669"/>
    <property type="project" value="TreeGrafter"/>
</dbReference>
<dbReference type="Pfam" id="PF14397">
    <property type="entry name" value="ATPgrasp_ST"/>
    <property type="match status" value="1"/>
</dbReference>
<evidence type="ECO:0000256" key="1">
    <source>
        <dbReference type="ARBA" id="ARBA00023211"/>
    </source>
</evidence>
<dbReference type="GO" id="GO:0018169">
    <property type="term" value="F:ribosomal S6-glutamic acid ligase activity"/>
    <property type="evidence" value="ECO:0007669"/>
    <property type="project" value="TreeGrafter"/>
</dbReference>
<reference evidence="4 5" key="1">
    <citation type="submission" date="2019-11" db="EMBL/GenBank/DDBJ databases">
        <authorList>
            <person name="Holert J."/>
        </authorList>
    </citation>
    <scope>NUCLEOTIDE SEQUENCE [LARGE SCALE GENOMIC DNA]</scope>
    <source>
        <strain evidence="4">BC5_2</strain>
    </source>
</reference>
<dbReference type="InterPro" id="IPR011761">
    <property type="entry name" value="ATP-grasp"/>
</dbReference>
<dbReference type="OrthoDB" id="336227at2"/>
<dbReference type="Proteomes" id="UP000434580">
    <property type="component" value="Unassembled WGS sequence"/>
</dbReference>
<keyword evidence="1" id="KW-0464">Manganese</keyword>
<dbReference type="NCBIfam" id="TIGR02291">
    <property type="entry name" value="rimK_rel_E_lig"/>
    <property type="match status" value="1"/>
</dbReference>
<dbReference type="InterPro" id="IPR039523">
    <property type="entry name" value="RimK-rel_E_lig_ATP-grasp"/>
</dbReference>
<organism evidence="4 5">
    <name type="scientific">BD1-7 clade bacterium</name>
    <dbReference type="NCBI Taxonomy" id="2029982"/>
    <lineage>
        <taxon>Bacteria</taxon>
        <taxon>Pseudomonadati</taxon>
        <taxon>Pseudomonadota</taxon>
        <taxon>Gammaproteobacteria</taxon>
        <taxon>Cellvibrionales</taxon>
        <taxon>Spongiibacteraceae</taxon>
        <taxon>BD1-7 clade</taxon>
    </lineage>
</organism>
<evidence type="ECO:0000259" key="3">
    <source>
        <dbReference type="PROSITE" id="PS50975"/>
    </source>
</evidence>
<accession>A0A5S9Q841</accession>
<keyword evidence="4" id="KW-0436">Ligase</keyword>
<dbReference type="PANTHER" id="PTHR21621:SF0">
    <property type="entry name" value="BETA-CITRYLGLUTAMATE SYNTHASE B-RELATED"/>
    <property type="match status" value="1"/>
</dbReference>
<dbReference type="PROSITE" id="PS50975">
    <property type="entry name" value="ATP_GRASP"/>
    <property type="match status" value="1"/>
</dbReference>
<sequence length="317" mass="34855">MLFAKPSKLREKGLLGMNERNVSYIGPYNDRKHYPNVDDKLKTKVIAENAGIAVPKLLHVIEAQYQVKTMAKVLDSYEEFVIKPSKGSAGKGIMVIRGKRGENWIMANGDPVSLHTLQRHVSNILSGLYSLGGKPDVAMFESLVQFDPIFENYSYQGVPDIRVIVFKGYPIMAMLRLSTKASDGKANLHQGAIGVGINIATGKSVNAVQFDLAVSHHPDTGHNFKLIEIPHWDTLLHLSSCCYEVTDLGYIGTDIVLDKNLGPLILELNARPGLAIQIANDTGLKPRLTLIEEQAGISRTVEERVAFAKAHFGDTPI</sequence>
<protein>
    <submittedName>
        <fullName evidence="4">Ribosomal protein S6--L-glutamate ligase</fullName>
        <ecNumber evidence="4">6.3.2.-</ecNumber>
    </submittedName>
</protein>
<dbReference type="GO" id="GO:0046872">
    <property type="term" value="F:metal ion binding"/>
    <property type="evidence" value="ECO:0007669"/>
    <property type="project" value="InterPro"/>
</dbReference>
<evidence type="ECO:0000313" key="5">
    <source>
        <dbReference type="Proteomes" id="UP000434580"/>
    </source>
</evidence>
<evidence type="ECO:0000256" key="2">
    <source>
        <dbReference type="PROSITE-ProRule" id="PRU00409"/>
    </source>
</evidence>
<name>A0A5S9Q841_9GAMM</name>
<evidence type="ECO:0000313" key="4">
    <source>
        <dbReference type="EMBL" id="CAA0114123.1"/>
    </source>
</evidence>
<dbReference type="GO" id="GO:0005840">
    <property type="term" value="C:ribosome"/>
    <property type="evidence" value="ECO:0007669"/>
    <property type="project" value="UniProtKB-KW"/>
</dbReference>
<dbReference type="EC" id="6.3.2.-" evidence="4"/>
<keyword evidence="2" id="KW-0547">Nucleotide-binding</keyword>
<dbReference type="EMBL" id="CACSII010000017">
    <property type="protein sequence ID" value="CAA0114123.1"/>
    <property type="molecule type" value="Genomic_DNA"/>
</dbReference>
<dbReference type="SUPFAM" id="SSF56059">
    <property type="entry name" value="Glutathione synthetase ATP-binding domain-like"/>
    <property type="match status" value="1"/>
</dbReference>
<dbReference type="GO" id="GO:0005524">
    <property type="term" value="F:ATP binding"/>
    <property type="evidence" value="ECO:0007669"/>
    <property type="project" value="UniProtKB-UniRule"/>
</dbReference>
<keyword evidence="4" id="KW-0689">Ribosomal protein</keyword>
<feature type="domain" description="ATP-grasp" evidence="3">
    <location>
        <begin position="44"/>
        <end position="295"/>
    </location>
</feature>
<gene>
    <name evidence="4" type="primary">rimK</name>
    <name evidence="4" type="ORF">DPBNPPHM_01794</name>
</gene>
<keyword evidence="4" id="KW-0687">Ribonucleoprotein</keyword>
<dbReference type="GO" id="GO:0005737">
    <property type="term" value="C:cytoplasm"/>
    <property type="evidence" value="ECO:0007669"/>
    <property type="project" value="TreeGrafter"/>
</dbReference>
<dbReference type="InterPro" id="IPR011758">
    <property type="entry name" value="RimK-rel_E_lig"/>
</dbReference>
<dbReference type="AlphaFoldDB" id="A0A5S9Q841"/>
<dbReference type="Gene3D" id="3.30.470.20">
    <property type="entry name" value="ATP-grasp fold, B domain"/>
    <property type="match status" value="1"/>
</dbReference>
<proteinExistence type="predicted"/>
<dbReference type="PANTHER" id="PTHR21621">
    <property type="entry name" value="RIBOSOMAL PROTEIN S6 MODIFICATION PROTEIN"/>
    <property type="match status" value="1"/>
</dbReference>